<dbReference type="Proteomes" id="UP001085076">
    <property type="component" value="Miscellaneous, Linkage group lg05"/>
</dbReference>
<evidence type="ECO:0008006" key="4">
    <source>
        <dbReference type="Google" id="ProtNLM"/>
    </source>
</evidence>
<comment type="caution">
    <text evidence="2">The sequence shown here is derived from an EMBL/GenBank/DDBJ whole genome shotgun (WGS) entry which is preliminary data.</text>
</comment>
<sequence length="702" mass="78528">MKHDGVKPKDFPAKKNNSQPLVAGKTKQTGAGAGEYEHHYISLAHDSNMVAGKEKMRRCSIAKITEARGVIVDGRKVEELLKTRINAQWNWDARILKDGRYIIECPSALIARQIEKAGKMESPKFTLDFTPWTADLYGPAKAEGALRWTLVKNLPMCYWDLDSIAKMLKPVGDLVLIGERAVHATEDFRALIRIRRPRRLPSALHCSVSTLQHTYFVELEKSQPELPWPPYRQTERDEEAEIESKKQQAPAKKVQQFPETPRPNRVDKGNAPMERSVPPPANRSTGKHRGIIIREWQESEDGRCHETDRPCTEKKIRIARRPAPAPATDGATERMKEKTRHGGDTADAGPEKMGPDRAASAAQPGSDGSEVNSQLPEDKAKSDFEETVQALTATWQYPVTQTMGMDSREIPNKLDSLIRSSPLLLQAEKSIKPMESGGPHQIYNNTHDHPTISHLNNNSEPCGPIEKETHPVLVNDSITMAHVPSLPALVDQPNLIGSMAPHSVPQEESDSAHLDKDMASGPMNAFGPKENNVMYLAMNETSLTTYPYTMTPIQPIHNIIKSLVRKIGIDLLEKASLKLIANTWNLISDEAWLQLTNGMAFTNTPTELHQTVVNPRITEMEAPGNTKGSQLTEATTTRTRGRPKKINPPKDHTVDTHPNNQIKKKRLTPGNASERNTRNWRKISSTYSPYQSHFQIGQRKKL</sequence>
<accession>A0A9D5CFA7</accession>
<dbReference type="AlphaFoldDB" id="A0A9D5CFA7"/>
<feature type="region of interest" description="Disordered" evidence="1">
    <location>
        <begin position="226"/>
        <end position="383"/>
    </location>
</feature>
<evidence type="ECO:0000256" key="1">
    <source>
        <dbReference type="SAM" id="MobiDB-lite"/>
    </source>
</evidence>
<evidence type="ECO:0000313" key="3">
    <source>
        <dbReference type="Proteomes" id="UP001085076"/>
    </source>
</evidence>
<proteinExistence type="predicted"/>
<feature type="compositionally biased region" description="Polar residues" evidence="1">
    <location>
        <begin position="626"/>
        <end position="638"/>
    </location>
</feature>
<feature type="compositionally biased region" description="Basic and acidic residues" evidence="1">
    <location>
        <begin position="331"/>
        <end position="355"/>
    </location>
</feature>
<protein>
    <recommendedName>
        <fullName evidence="4">DUF4283 domain-containing protein</fullName>
    </recommendedName>
</protein>
<feature type="region of interest" description="Disordered" evidence="1">
    <location>
        <begin position="620"/>
        <end position="677"/>
    </location>
</feature>
<gene>
    <name evidence="2" type="ORF">J5N97_019577</name>
</gene>
<organism evidence="2 3">
    <name type="scientific">Dioscorea zingiberensis</name>
    <dbReference type="NCBI Taxonomy" id="325984"/>
    <lineage>
        <taxon>Eukaryota</taxon>
        <taxon>Viridiplantae</taxon>
        <taxon>Streptophyta</taxon>
        <taxon>Embryophyta</taxon>
        <taxon>Tracheophyta</taxon>
        <taxon>Spermatophyta</taxon>
        <taxon>Magnoliopsida</taxon>
        <taxon>Liliopsida</taxon>
        <taxon>Dioscoreales</taxon>
        <taxon>Dioscoreaceae</taxon>
        <taxon>Dioscorea</taxon>
    </lineage>
</organism>
<feature type="region of interest" description="Disordered" evidence="1">
    <location>
        <begin position="1"/>
        <end position="28"/>
    </location>
</feature>
<feature type="compositionally biased region" description="Basic and acidic residues" evidence="1">
    <location>
        <begin position="1"/>
        <end position="13"/>
    </location>
</feature>
<feature type="compositionally biased region" description="Basic and acidic residues" evidence="1">
    <location>
        <begin position="295"/>
        <end position="316"/>
    </location>
</feature>
<keyword evidence="3" id="KW-1185">Reference proteome</keyword>
<feature type="compositionally biased region" description="Low complexity" evidence="1">
    <location>
        <begin position="247"/>
        <end position="256"/>
    </location>
</feature>
<reference evidence="2" key="1">
    <citation type="submission" date="2021-03" db="EMBL/GenBank/DDBJ databases">
        <authorList>
            <person name="Li Z."/>
            <person name="Yang C."/>
        </authorList>
    </citation>
    <scope>NUCLEOTIDE SEQUENCE</scope>
    <source>
        <strain evidence="2">Dzin_1.0</strain>
        <tissue evidence="2">Leaf</tissue>
    </source>
</reference>
<reference evidence="2" key="2">
    <citation type="journal article" date="2022" name="Hortic Res">
        <title>The genome of Dioscorea zingiberensis sheds light on the biosynthesis, origin and evolution of the medicinally important diosgenin saponins.</title>
        <authorList>
            <person name="Li Y."/>
            <person name="Tan C."/>
            <person name="Li Z."/>
            <person name="Guo J."/>
            <person name="Li S."/>
            <person name="Chen X."/>
            <person name="Wang C."/>
            <person name="Dai X."/>
            <person name="Yang H."/>
            <person name="Song W."/>
            <person name="Hou L."/>
            <person name="Xu J."/>
            <person name="Tong Z."/>
            <person name="Xu A."/>
            <person name="Yuan X."/>
            <person name="Wang W."/>
            <person name="Yang Q."/>
            <person name="Chen L."/>
            <person name="Sun Z."/>
            <person name="Wang K."/>
            <person name="Pan B."/>
            <person name="Chen J."/>
            <person name="Bao Y."/>
            <person name="Liu F."/>
            <person name="Qi X."/>
            <person name="Gang D.R."/>
            <person name="Wen J."/>
            <person name="Li J."/>
        </authorList>
    </citation>
    <scope>NUCLEOTIDE SEQUENCE</scope>
    <source>
        <strain evidence="2">Dzin_1.0</strain>
    </source>
</reference>
<name>A0A9D5CFA7_9LILI</name>
<dbReference type="EMBL" id="JAGGNH010000005">
    <property type="protein sequence ID" value="KAJ0971618.1"/>
    <property type="molecule type" value="Genomic_DNA"/>
</dbReference>
<evidence type="ECO:0000313" key="2">
    <source>
        <dbReference type="EMBL" id="KAJ0971618.1"/>
    </source>
</evidence>